<dbReference type="Proteomes" id="UP000183417">
    <property type="component" value="Unassembled WGS sequence"/>
</dbReference>
<accession>A0A1H3TUD9</accession>
<evidence type="ECO:0000259" key="1">
    <source>
        <dbReference type="Pfam" id="PF22811"/>
    </source>
</evidence>
<dbReference type="InterPro" id="IPR055173">
    <property type="entry name" value="NrdR-like_N"/>
</dbReference>
<dbReference type="RefSeq" id="WP_074923733.1">
    <property type="nucleotide sequence ID" value="NZ_FNPE01000032.1"/>
</dbReference>
<gene>
    <name evidence="2" type="ORF">SAMN05421547_13287</name>
</gene>
<organism evidence="2 3">
    <name type="scientific">Delftia lacustris</name>
    <dbReference type="NCBI Taxonomy" id="558537"/>
    <lineage>
        <taxon>Bacteria</taxon>
        <taxon>Pseudomonadati</taxon>
        <taxon>Pseudomonadota</taxon>
        <taxon>Betaproteobacteria</taxon>
        <taxon>Burkholderiales</taxon>
        <taxon>Comamonadaceae</taxon>
        <taxon>Delftia</taxon>
    </lineage>
</organism>
<name>A0A1H3TUD9_9BURK</name>
<evidence type="ECO:0000313" key="3">
    <source>
        <dbReference type="Proteomes" id="UP000183417"/>
    </source>
</evidence>
<protein>
    <recommendedName>
        <fullName evidence="1">Transcriptional repressor NrdR-like N-terminal domain-containing protein</fullName>
    </recommendedName>
</protein>
<sequence>MAFAEATEAQEGRVSNKPKCVECGADTQVTETRPGDGAAIMQRRTRKCKCCGALFNTIEIYAPDQSIPRKDRRPSAGA</sequence>
<proteinExistence type="predicted"/>
<dbReference type="EMBL" id="FNPE01000032">
    <property type="protein sequence ID" value="SDZ53796.1"/>
    <property type="molecule type" value="Genomic_DNA"/>
</dbReference>
<feature type="domain" description="Transcriptional repressor NrdR-like N-terminal" evidence="1">
    <location>
        <begin position="19"/>
        <end position="59"/>
    </location>
</feature>
<reference evidence="2 3" key="1">
    <citation type="submission" date="2016-10" db="EMBL/GenBank/DDBJ databases">
        <authorList>
            <person name="de Groot N.N."/>
        </authorList>
    </citation>
    <scope>NUCLEOTIDE SEQUENCE [LARGE SCALE GENOMIC DNA]</scope>
    <source>
        <strain evidence="2 3">LMG 24775</strain>
    </source>
</reference>
<evidence type="ECO:0000313" key="2">
    <source>
        <dbReference type="EMBL" id="SDZ53796.1"/>
    </source>
</evidence>
<dbReference type="AlphaFoldDB" id="A0A1H3TUD9"/>
<dbReference type="Pfam" id="PF22811">
    <property type="entry name" value="Zn_ribbon_NrdR"/>
    <property type="match status" value="1"/>
</dbReference>